<sequence>MGRGRESRFQVQGSAVESTCGAPIIVVLVRYRRDPESGLSRECQRAQFAPGATSFAVKGRNILCGPDVSPDGCIYATPLEKNGIAHLNNFCLMYPYNGQADASSTPASGSSSALDQQAAAQQSLSSSGSRGAGKLQATRRLRDMLAGQGATRASGGGGGGGGGGALGNGSEVMQDSSDALHSNGELCLLVQLLRRDARQPGRWFAYDMPHLISRPFKVGPFMVVCGSCIPPGCGCGCGCSSDGHQALRSLQPHRRTLL</sequence>
<feature type="compositionally biased region" description="Low complexity" evidence="1">
    <location>
        <begin position="102"/>
        <end position="133"/>
    </location>
</feature>
<gene>
    <name evidence="2" type="ORF">VOLCADRAFT_127352</name>
</gene>
<dbReference type="RefSeq" id="XP_002945779.1">
    <property type="nucleotide sequence ID" value="XM_002945733.1"/>
</dbReference>
<dbReference type="OrthoDB" id="542008at2759"/>
<keyword evidence="3" id="KW-1185">Reference proteome</keyword>
<name>D8THU0_VOLCA</name>
<organism evidence="3">
    <name type="scientific">Volvox carteri f. nagariensis</name>
    <dbReference type="NCBI Taxonomy" id="3068"/>
    <lineage>
        <taxon>Eukaryota</taxon>
        <taxon>Viridiplantae</taxon>
        <taxon>Chlorophyta</taxon>
        <taxon>core chlorophytes</taxon>
        <taxon>Chlorophyceae</taxon>
        <taxon>CS clade</taxon>
        <taxon>Chlamydomonadales</taxon>
        <taxon>Volvocaceae</taxon>
        <taxon>Volvox</taxon>
    </lineage>
</organism>
<dbReference type="InParanoid" id="D8THU0"/>
<dbReference type="STRING" id="3068.D8THU0"/>
<dbReference type="AlphaFoldDB" id="D8THU0"/>
<feature type="region of interest" description="Disordered" evidence="1">
    <location>
        <begin position="102"/>
        <end position="135"/>
    </location>
</feature>
<evidence type="ECO:0000313" key="2">
    <source>
        <dbReference type="EMBL" id="EFJ52774.1"/>
    </source>
</evidence>
<evidence type="ECO:0000313" key="3">
    <source>
        <dbReference type="Proteomes" id="UP000001058"/>
    </source>
</evidence>
<accession>D8THU0</accession>
<protein>
    <submittedName>
        <fullName evidence="2">Uncharacterized protein</fullName>
    </submittedName>
</protein>
<feature type="region of interest" description="Disordered" evidence="1">
    <location>
        <begin position="147"/>
        <end position="176"/>
    </location>
</feature>
<evidence type="ECO:0000256" key="1">
    <source>
        <dbReference type="SAM" id="MobiDB-lite"/>
    </source>
</evidence>
<proteinExistence type="predicted"/>
<dbReference type="GeneID" id="9621993"/>
<feature type="compositionally biased region" description="Gly residues" evidence="1">
    <location>
        <begin position="154"/>
        <end position="167"/>
    </location>
</feature>
<reference evidence="2 3" key="1">
    <citation type="journal article" date="2010" name="Science">
        <title>Genomic analysis of organismal complexity in the multicellular green alga Volvox carteri.</title>
        <authorList>
            <person name="Prochnik S.E."/>
            <person name="Umen J."/>
            <person name="Nedelcu A.M."/>
            <person name="Hallmann A."/>
            <person name="Miller S.M."/>
            <person name="Nishii I."/>
            <person name="Ferris P."/>
            <person name="Kuo A."/>
            <person name="Mitros T."/>
            <person name="Fritz-Laylin L.K."/>
            <person name="Hellsten U."/>
            <person name="Chapman J."/>
            <person name="Simakov O."/>
            <person name="Rensing S.A."/>
            <person name="Terry A."/>
            <person name="Pangilinan J."/>
            <person name="Kapitonov V."/>
            <person name="Jurka J."/>
            <person name="Salamov A."/>
            <person name="Shapiro H."/>
            <person name="Schmutz J."/>
            <person name="Grimwood J."/>
            <person name="Lindquist E."/>
            <person name="Lucas S."/>
            <person name="Grigoriev I.V."/>
            <person name="Schmitt R."/>
            <person name="Kirk D."/>
            <person name="Rokhsar D.S."/>
        </authorList>
    </citation>
    <scope>NUCLEOTIDE SEQUENCE [LARGE SCALE GENOMIC DNA]</scope>
    <source>
        <strain evidence="3">f. Nagariensis / Eve</strain>
    </source>
</reference>
<dbReference type="EMBL" id="GL378323">
    <property type="protein sequence ID" value="EFJ52774.1"/>
    <property type="molecule type" value="Genomic_DNA"/>
</dbReference>
<dbReference type="KEGG" id="vcn:VOLCADRAFT_127352"/>
<dbReference type="Proteomes" id="UP000001058">
    <property type="component" value="Unassembled WGS sequence"/>
</dbReference>